<dbReference type="InterPro" id="IPR036812">
    <property type="entry name" value="NAD(P)_OxRdtase_dom_sf"/>
</dbReference>
<evidence type="ECO:0000313" key="2">
    <source>
        <dbReference type="EMBL" id="KRM41302.1"/>
    </source>
</evidence>
<evidence type="ECO:0000259" key="1">
    <source>
        <dbReference type="Pfam" id="PF00248"/>
    </source>
</evidence>
<accession>A0A0R1YNE8</accession>
<dbReference type="PATRIC" id="fig|1423754.3.peg.1141"/>
<comment type="caution">
    <text evidence="2">The sequence shown here is derived from an EMBL/GenBank/DDBJ whole genome shotgun (WGS) entry which is preliminary data.</text>
</comment>
<name>A0A0R1YNE8_9LACO</name>
<sequence>MAIFDEAVILNDGCLMPKFGVSITKNADINKAVKCGGRLINLIGNKNNAINKSEISPQIFLQFNISKEITADNITIFILEKLKSAHLQYLDLVVMEASEDDERNIQVWQKLEELKIKGRIKSIGVSDLYLDGLKGLLEKAKVKPVLDKLNLVDPKLEEFLNKQKIQVEQDFVEENNDTLNDIATVKKVDPIQVLLRYNLFENKIILMNLKDDFQVKDINLTPEERQRIENSLRS</sequence>
<protein>
    <recommendedName>
        <fullName evidence="1">NADP-dependent oxidoreductase domain-containing protein</fullName>
    </recommendedName>
</protein>
<organism evidence="2 3">
    <name type="scientific">Lactobacillus hamsteri DSM 5661 = JCM 6256</name>
    <dbReference type="NCBI Taxonomy" id="1423754"/>
    <lineage>
        <taxon>Bacteria</taxon>
        <taxon>Bacillati</taxon>
        <taxon>Bacillota</taxon>
        <taxon>Bacilli</taxon>
        <taxon>Lactobacillales</taxon>
        <taxon>Lactobacillaceae</taxon>
        <taxon>Lactobacillus</taxon>
    </lineage>
</organism>
<dbReference type="Pfam" id="PF00248">
    <property type="entry name" value="Aldo_ket_red"/>
    <property type="match status" value="1"/>
</dbReference>
<evidence type="ECO:0000313" key="3">
    <source>
        <dbReference type="Proteomes" id="UP000051223"/>
    </source>
</evidence>
<dbReference type="Gene3D" id="3.20.20.100">
    <property type="entry name" value="NADP-dependent oxidoreductase domain"/>
    <property type="match status" value="1"/>
</dbReference>
<dbReference type="InterPro" id="IPR023210">
    <property type="entry name" value="NADP_OxRdtase_dom"/>
</dbReference>
<dbReference type="Proteomes" id="UP000051223">
    <property type="component" value="Unassembled WGS sequence"/>
</dbReference>
<keyword evidence="3" id="KW-1185">Reference proteome</keyword>
<gene>
    <name evidence="2" type="ORF">FC39_GL001110</name>
</gene>
<dbReference type="eggNOG" id="COG0656">
    <property type="taxonomic scope" value="Bacteria"/>
</dbReference>
<dbReference type="OrthoDB" id="2309561at2"/>
<dbReference type="PANTHER" id="PTHR11732">
    <property type="entry name" value="ALDO/KETO REDUCTASE"/>
    <property type="match status" value="1"/>
</dbReference>
<dbReference type="GO" id="GO:0016491">
    <property type="term" value="F:oxidoreductase activity"/>
    <property type="evidence" value="ECO:0007669"/>
    <property type="project" value="InterPro"/>
</dbReference>
<dbReference type="SUPFAM" id="SSF51430">
    <property type="entry name" value="NAD(P)-linked oxidoreductase"/>
    <property type="match status" value="1"/>
</dbReference>
<dbReference type="STRING" id="1423754.FC39_GL001110"/>
<proteinExistence type="predicted"/>
<dbReference type="InterPro" id="IPR020471">
    <property type="entry name" value="AKR"/>
</dbReference>
<reference evidence="2 3" key="1">
    <citation type="journal article" date="2015" name="Genome Announc.">
        <title>Expanding the biotechnology potential of lactobacilli through comparative genomics of 213 strains and associated genera.</title>
        <authorList>
            <person name="Sun Z."/>
            <person name="Harris H.M."/>
            <person name="McCann A."/>
            <person name="Guo C."/>
            <person name="Argimon S."/>
            <person name="Zhang W."/>
            <person name="Yang X."/>
            <person name="Jeffery I.B."/>
            <person name="Cooney J.C."/>
            <person name="Kagawa T.F."/>
            <person name="Liu W."/>
            <person name="Song Y."/>
            <person name="Salvetti E."/>
            <person name="Wrobel A."/>
            <person name="Rasinkangas P."/>
            <person name="Parkhill J."/>
            <person name="Rea M.C."/>
            <person name="O'Sullivan O."/>
            <person name="Ritari J."/>
            <person name="Douillard F.P."/>
            <person name="Paul Ross R."/>
            <person name="Yang R."/>
            <person name="Briner A.E."/>
            <person name="Felis G.E."/>
            <person name="de Vos W.M."/>
            <person name="Barrangou R."/>
            <person name="Klaenhammer T.R."/>
            <person name="Caufield P.W."/>
            <person name="Cui Y."/>
            <person name="Zhang H."/>
            <person name="O'Toole P.W."/>
        </authorList>
    </citation>
    <scope>NUCLEOTIDE SEQUENCE [LARGE SCALE GENOMIC DNA]</scope>
    <source>
        <strain evidence="2 3">DSM 5661</strain>
    </source>
</reference>
<dbReference type="RefSeq" id="WP_025080310.1">
    <property type="nucleotide sequence ID" value="NZ_AZGI01000001.1"/>
</dbReference>
<dbReference type="AlphaFoldDB" id="A0A0R1YNE8"/>
<feature type="domain" description="NADP-dependent oxidoreductase" evidence="1">
    <location>
        <begin position="66"/>
        <end position="149"/>
    </location>
</feature>
<dbReference type="EMBL" id="AZGI01000001">
    <property type="protein sequence ID" value="KRM41302.1"/>
    <property type="molecule type" value="Genomic_DNA"/>
</dbReference>